<dbReference type="Gene3D" id="3.40.50.1010">
    <property type="entry name" value="5'-nuclease"/>
    <property type="match status" value="1"/>
</dbReference>
<dbReference type="InterPro" id="IPR022907">
    <property type="entry name" value="VapC_family"/>
</dbReference>
<feature type="binding site" evidence="6">
    <location>
        <position position="5"/>
    </location>
    <ligand>
        <name>Mg(2+)</name>
        <dbReference type="ChEBI" id="CHEBI:18420"/>
    </ligand>
</feature>
<dbReference type="InterPro" id="IPR051619">
    <property type="entry name" value="TypeII_TA_RNase_PINc/VapC"/>
</dbReference>
<dbReference type="GO" id="GO:0000287">
    <property type="term" value="F:magnesium ion binding"/>
    <property type="evidence" value="ECO:0007669"/>
    <property type="project" value="UniProtKB-UniRule"/>
</dbReference>
<dbReference type="EMBL" id="JAAIJR010000028">
    <property type="protein sequence ID" value="NEX20414.1"/>
    <property type="molecule type" value="Genomic_DNA"/>
</dbReference>
<dbReference type="Proteomes" id="UP000471640">
    <property type="component" value="Unassembled WGS sequence"/>
</dbReference>
<name>A0A6P1DXH1_9GAMM</name>
<keyword evidence="2 6" id="KW-0540">Nuclease</keyword>
<dbReference type="CDD" id="cd09873">
    <property type="entry name" value="PIN_Pae0151-like"/>
    <property type="match status" value="1"/>
</dbReference>
<keyword evidence="4 6" id="KW-0378">Hydrolase</keyword>
<dbReference type="Pfam" id="PF01850">
    <property type="entry name" value="PIN"/>
    <property type="match status" value="1"/>
</dbReference>
<evidence type="ECO:0000259" key="7">
    <source>
        <dbReference type="Pfam" id="PF01850"/>
    </source>
</evidence>
<dbReference type="HAMAP" id="MF_00265">
    <property type="entry name" value="VapC_Nob1"/>
    <property type="match status" value="1"/>
</dbReference>
<keyword evidence="3 6" id="KW-0479">Metal-binding</keyword>
<dbReference type="EC" id="3.1.-.-" evidence="6"/>
<feature type="binding site" evidence="6">
    <location>
        <position position="96"/>
    </location>
    <ligand>
        <name>Mg(2+)</name>
        <dbReference type="ChEBI" id="CHEBI:18420"/>
    </ligand>
</feature>
<dbReference type="AlphaFoldDB" id="A0A6P1DXH1"/>
<comment type="function">
    <text evidence="6">Toxic component of a toxin-antitoxin (TA) system. An RNase.</text>
</comment>
<keyword evidence="6" id="KW-0800">Toxin</keyword>
<sequence>MIVVDASVVIEMLLRTPGSEGLAERLLAPSALLNAPHLLDIEVTLVLRRYVRQRELTPTRADEALQDLADLPVERWSHTLLLPRIWSYRDNLSAYDATYLALADALDCGVLTRDSRFAGAPPCSGRVELA</sequence>
<comment type="similarity">
    <text evidence="6">Belongs to the PINc/VapC protein family.</text>
</comment>
<proteinExistence type="inferred from homology"/>
<dbReference type="PANTHER" id="PTHR35901">
    <property type="entry name" value="RIBONUCLEASE VAPC3"/>
    <property type="match status" value="1"/>
</dbReference>
<accession>A0A6P1DXH1</accession>
<evidence type="ECO:0000313" key="8">
    <source>
        <dbReference type="EMBL" id="NEX20414.1"/>
    </source>
</evidence>
<keyword evidence="5 6" id="KW-0460">Magnesium</keyword>
<evidence type="ECO:0000256" key="6">
    <source>
        <dbReference type="HAMAP-Rule" id="MF_00265"/>
    </source>
</evidence>
<dbReference type="InterPro" id="IPR044153">
    <property type="entry name" value="PIN_Pae0151-like"/>
</dbReference>
<dbReference type="GO" id="GO:0090729">
    <property type="term" value="F:toxin activity"/>
    <property type="evidence" value="ECO:0007669"/>
    <property type="project" value="UniProtKB-KW"/>
</dbReference>
<protein>
    <recommendedName>
        <fullName evidence="6">Ribonuclease VapC</fullName>
        <shortName evidence="6">RNase VapC</shortName>
        <ecNumber evidence="6">3.1.-.-</ecNumber>
    </recommendedName>
    <alternativeName>
        <fullName evidence="6">Toxin VapC</fullName>
    </alternativeName>
</protein>
<evidence type="ECO:0000256" key="2">
    <source>
        <dbReference type="ARBA" id="ARBA00022722"/>
    </source>
</evidence>
<comment type="caution">
    <text evidence="8">The sequence shown here is derived from an EMBL/GenBank/DDBJ whole genome shotgun (WGS) entry which is preliminary data.</text>
</comment>
<dbReference type="InterPro" id="IPR029060">
    <property type="entry name" value="PIN-like_dom_sf"/>
</dbReference>
<reference evidence="8 9" key="2">
    <citation type="submission" date="2020-02" db="EMBL/GenBank/DDBJ databases">
        <title>Genome sequences of Thiorhodococcus mannitoliphagus and Thiorhodococcus minor, purple sulfur photosynthetic bacteria in the gammaproteobacterial family, Chromatiaceae.</title>
        <authorList>
            <person name="Aviles F.A."/>
            <person name="Meyer T.E."/>
            <person name="Kyndt J.A."/>
        </authorList>
    </citation>
    <scope>NUCLEOTIDE SEQUENCE [LARGE SCALE GENOMIC DNA]</scope>
    <source>
        <strain evidence="8 9">DSM 18266</strain>
    </source>
</reference>
<feature type="domain" description="PIN" evidence="7">
    <location>
        <begin position="2"/>
        <end position="118"/>
    </location>
</feature>
<evidence type="ECO:0000256" key="3">
    <source>
        <dbReference type="ARBA" id="ARBA00022723"/>
    </source>
</evidence>
<organism evidence="8 9">
    <name type="scientific">Thiorhodococcus mannitoliphagus</name>
    <dbReference type="NCBI Taxonomy" id="329406"/>
    <lineage>
        <taxon>Bacteria</taxon>
        <taxon>Pseudomonadati</taxon>
        <taxon>Pseudomonadota</taxon>
        <taxon>Gammaproteobacteria</taxon>
        <taxon>Chromatiales</taxon>
        <taxon>Chromatiaceae</taxon>
        <taxon>Thiorhodococcus</taxon>
    </lineage>
</organism>
<dbReference type="RefSeq" id="WP_164653513.1">
    <property type="nucleotide sequence ID" value="NZ_JAAIJR010000028.1"/>
</dbReference>
<reference evidence="9" key="1">
    <citation type="journal article" date="2020" name="Microbiol. Resour. Announc.">
        <title>Draft Genome Sequences of Thiorhodococcus mannitoliphagus and Thiorhodococcus minor, Purple Sulfur Photosynthetic Bacteria in the Gammaproteobacterial Family Chromatiaceae.</title>
        <authorList>
            <person name="Aviles F.A."/>
            <person name="Meyer T.E."/>
            <person name="Kyndt J.A."/>
        </authorList>
    </citation>
    <scope>NUCLEOTIDE SEQUENCE [LARGE SCALE GENOMIC DNA]</scope>
    <source>
        <strain evidence="9">DSM 18266</strain>
    </source>
</reference>
<evidence type="ECO:0000256" key="1">
    <source>
        <dbReference type="ARBA" id="ARBA00022649"/>
    </source>
</evidence>
<comment type="cofactor">
    <cofactor evidence="6">
        <name>Mg(2+)</name>
        <dbReference type="ChEBI" id="CHEBI:18420"/>
    </cofactor>
</comment>
<dbReference type="GO" id="GO:0016787">
    <property type="term" value="F:hydrolase activity"/>
    <property type="evidence" value="ECO:0007669"/>
    <property type="project" value="UniProtKB-KW"/>
</dbReference>
<evidence type="ECO:0000256" key="5">
    <source>
        <dbReference type="ARBA" id="ARBA00022842"/>
    </source>
</evidence>
<keyword evidence="9" id="KW-1185">Reference proteome</keyword>
<keyword evidence="1 6" id="KW-1277">Toxin-antitoxin system</keyword>
<dbReference type="GO" id="GO:0004540">
    <property type="term" value="F:RNA nuclease activity"/>
    <property type="evidence" value="ECO:0007669"/>
    <property type="project" value="InterPro"/>
</dbReference>
<gene>
    <name evidence="6" type="primary">vapC</name>
    <name evidence="8" type="ORF">G3480_08845</name>
</gene>
<dbReference type="InterPro" id="IPR002716">
    <property type="entry name" value="PIN_dom"/>
</dbReference>
<dbReference type="SUPFAM" id="SSF88723">
    <property type="entry name" value="PIN domain-like"/>
    <property type="match status" value="1"/>
</dbReference>
<dbReference type="PANTHER" id="PTHR35901:SF1">
    <property type="entry name" value="EXONUCLEASE VAPC9"/>
    <property type="match status" value="1"/>
</dbReference>
<evidence type="ECO:0000313" key="9">
    <source>
        <dbReference type="Proteomes" id="UP000471640"/>
    </source>
</evidence>
<evidence type="ECO:0000256" key="4">
    <source>
        <dbReference type="ARBA" id="ARBA00022801"/>
    </source>
</evidence>